<sequence>MAFYLGFGPVDTTIDELVKVAGSRWAIEECFQSAKTEVGLDQYQVRRYEAWYRHITLAMLAHAYLAVTAANSRSKRIGTALSASRWERSGVCWHT</sequence>
<dbReference type="EMBL" id="BOOJ01000115">
    <property type="protein sequence ID" value="GIH97928.1"/>
    <property type="molecule type" value="Genomic_DNA"/>
</dbReference>
<gene>
    <name evidence="1" type="ORF">Psi01_85580</name>
</gene>
<evidence type="ECO:0000313" key="1">
    <source>
        <dbReference type="EMBL" id="GIH97928.1"/>
    </source>
</evidence>
<accession>A0A8J3SNY8</accession>
<name>A0A8J3SNY8_9ACTN</name>
<reference evidence="1 2" key="1">
    <citation type="submission" date="2021-01" db="EMBL/GenBank/DDBJ databases">
        <title>Whole genome shotgun sequence of Planobispora siamensis NBRC 107568.</title>
        <authorList>
            <person name="Komaki H."/>
            <person name="Tamura T."/>
        </authorList>
    </citation>
    <scope>NUCLEOTIDE SEQUENCE [LARGE SCALE GENOMIC DNA]</scope>
    <source>
        <strain evidence="1 2">NBRC 107568</strain>
    </source>
</reference>
<dbReference type="SUPFAM" id="SSF53098">
    <property type="entry name" value="Ribonuclease H-like"/>
    <property type="match status" value="1"/>
</dbReference>
<proteinExistence type="predicted"/>
<comment type="caution">
    <text evidence="1">The sequence shown here is derived from an EMBL/GenBank/DDBJ whole genome shotgun (WGS) entry which is preliminary data.</text>
</comment>
<evidence type="ECO:0000313" key="2">
    <source>
        <dbReference type="Proteomes" id="UP000619788"/>
    </source>
</evidence>
<protein>
    <recommendedName>
        <fullName evidence="3">Transposase DDE domain-containing protein</fullName>
    </recommendedName>
</protein>
<dbReference type="PANTHER" id="PTHR33627">
    <property type="entry name" value="TRANSPOSASE"/>
    <property type="match status" value="1"/>
</dbReference>
<keyword evidence="2" id="KW-1185">Reference proteome</keyword>
<dbReference type="InterPro" id="IPR012337">
    <property type="entry name" value="RNaseH-like_sf"/>
</dbReference>
<dbReference type="AlphaFoldDB" id="A0A8J3SNY8"/>
<dbReference type="InterPro" id="IPR039365">
    <property type="entry name" value="IS701-like"/>
</dbReference>
<organism evidence="1 2">
    <name type="scientific">Planobispora siamensis</name>
    <dbReference type="NCBI Taxonomy" id="936338"/>
    <lineage>
        <taxon>Bacteria</taxon>
        <taxon>Bacillati</taxon>
        <taxon>Actinomycetota</taxon>
        <taxon>Actinomycetes</taxon>
        <taxon>Streptosporangiales</taxon>
        <taxon>Streptosporangiaceae</taxon>
        <taxon>Planobispora</taxon>
    </lineage>
</organism>
<dbReference type="PANTHER" id="PTHR33627:SF1">
    <property type="entry name" value="TRANSPOSASE"/>
    <property type="match status" value="1"/>
</dbReference>
<dbReference type="Proteomes" id="UP000619788">
    <property type="component" value="Unassembled WGS sequence"/>
</dbReference>
<evidence type="ECO:0008006" key="3">
    <source>
        <dbReference type="Google" id="ProtNLM"/>
    </source>
</evidence>